<comment type="caution">
    <text evidence="1">The sequence shown here is derived from an EMBL/GenBank/DDBJ whole genome shotgun (WGS) entry which is preliminary data.</text>
</comment>
<organism evidence="1 2">
    <name type="scientific">Plakobranchus ocellatus</name>
    <dbReference type="NCBI Taxonomy" id="259542"/>
    <lineage>
        <taxon>Eukaryota</taxon>
        <taxon>Metazoa</taxon>
        <taxon>Spiralia</taxon>
        <taxon>Lophotrochozoa</taxon>
        <taxon>Mollusca</taxon>
        <taxon>Gastropoda</taxon>
        <taxon>Heterobranchia</taxon>
        <taxon>Euthyneura</taxon>
        <taxon>Panpulmonata</taxon>
        <taxon>Sacoglossa</taxon>
        <taxon>Placobranchoidea</taxon>
        <taxon>Plakobranchidae</taxon>
        <taxon>Plakobranchus</taxon>
    </lineage>
</organism>
<keyword evidence="2" id="KW-1185">Reference proteome</keyword>
<name>A0AAV4CB34_9GAST</name>
<gene>
    <name evidence="1" type="ORF">PoB_005508700</name>
</gene>
<evidence type="ECO:0000313" key="1">
    <source>
        <dbReference type="EMBL" id="GFO28582.1"/>
    </source>
</evidence>
<sequence>MCDTPNLFFHDRLLLVQKVAETTLSEDMYLYAVKVRNALSLLVLLNRSIDFCVEPVHNKVISGFQALRQGANDRAGSHNRKVPADLTTDLLSTVPPTSLLLNRQ</sequence>
<protein>
    <submittedName>
        <fullName evidence="1">Uncharacterized protein</fullName>
    </submittedName>
</protein>
<accession>A0AAV4CB34</accession>
<dbReference type="AlphaFoldDB" id="A0AAV4CB34"/>
<evidence type="ECO:0000313" key="2">
    <source>
        <dbReference type="Proteomes" id="UP000735302"/>
    </source>
</evidence>
<reference evidence="1 2" key="1">
    <citation type="journal article" date="2021" name="Elife">
        <title>Chloroplast acquisition without the gene transfer in kleptoplastic sea slugs, Plakobranchus ocellatus.</title>
        <authorList>
            <person name="Maeda T."/>
            <person name="Takahashi S."/>
            <person name="Yoshida T."/>
            <person name="Shimamura S."/>
            <person name="Takaki Y."/>
            <person name="Nagai Y."/>
            <person name="Toyoda A."/>
            <person name="Suzuki Y."/>
            <person name="Arimoto A."/>
            <person name="Ishii H."/>
            <person name="Satoh N."/>
            <person name="Nishiyama T."/>
            <person name="Hasebe M."/>
            <person name="Maruyama T."/>
            <person name="Minagawa J."/>
            <person name="Obokata J."/>
            <person name="Shigenobu S."/>
        </authorList>
    </citation>
    <scope>NUCLEOTIDE SEQUENCE [LARGE SCALE GENOMIC DNA]</scope>
</reference>
<proteinExistence type="predicted"/>
<dbReference type="Proteomes" id="UP000735302">
    <property type="component" value="Unassembled WGS sequence"/>
</dbReference>
<dbReference type="EMBL" id="BLXT01006045">
    <property type="protein sequence ID" value="GFO28582.1"/>
    <property type="molecule type" value="Genomic_DNA"/>
</dbReference>